<name>A0A3F2RKL3_9STRA</name>
<organism evidence="2 4">
    <name type="scientific">Phytophthora kernoviae</name>
    <dbReference type="NCBI Taxonomy" id="325452"/>
    <lineage>
        <taxon>Eukaryota</taxon>
        <taxon>Sar</taxon>
        <taxon>Stramenopiles</taxon>
        <taxon>Oomycota</taxon>
        <taxon>Peronosporomycetes</taxon>
        <taxon>Peronosporales</taxon>
        <taxon>Peronosporaceae</taxon>
        <taxon>Phytophthora</taxon>
    </lineage>
</organism>
<feature type="domain" description="Endonuclease/exonuclease/phosphatase" evidence="1">
    <location>
        <begin position="78"/>
        <end position="290"/>
    </location>
</feature>
<evidence type="ECO:0000313" key="3">
    <source>
        <dbReference type="EMBL" id="RLN67559.1"/>
    </source>
</evidence>
<dbReference type="SUPFAM" id="SSF56219">
    <property type="entry name" value="DNase I-like"/>
    <property type="match status" value="1"/>
</dbReference>
<evidence type="ECO:0000259" key="1">
    <source>
        <dbReference type="Pfam" id="PF03372"/>
    </source>
</evidence>
<dbReference type="Gene3D" id="3.60.10.10">
    <property type="entry name" value="Endonuclease/exonuclease/phosphatase"/>
    <property type="match status" value="1"/>
</dbReference>
<dbReference type="AlphaFoldDB" id="A0A3F2RKL3"/>
<dbReference type="PANTHER" id="PTHR12121">
    <property type="entry name" value="CARBON CATABOLITE REPRESSOR PROTEIN 4"/>
    <property type="match status" value="1"/>
</dbReference>
<evidence type="ECO:0000313" key="4">
    <source>
        <dbReference type="Proteomes" id="UP000277300"/>
    </source>
</evidence>
<evidence type="ECO:0000313" key="2">
    <source>
        <dbReference type="EMBL" id="RLN59260.1"/>
    </source>
</evidence>
<gene>
    <name evidence="3" type="ORF">BBJ29_006144</name>
    <name evidence="2" type="ORF">BBP00_00006586</name>
</gene>
<protein>
    <recommendedName>
        <fullName evidence="1">Endonuclease/exonuclease/phosphatase domain-containing protein</fullName>
    </recommendedName>
</protein>
<dbReference type="Pfam" id="PF03372">
    <property type="entry name" value="Exo_endo_phos"/>
    <property type="match status" value="1"/>
</dbReference>
<dbReference type="PANTHER" id="PTHR12121:SF34">
    <property type="entry name" value="PROTEIN ANGEL"/>
    <property type="match status" value="1"/>
</dbReference>
<dbReference type="OrthoDB" id="2866996at2759"/>
<reference evidence="4 5" key="1">
    <citation type="submission" date="2018-07" db="EMBL/GenBank/DDBJ databases">
        <title>Genome sequencing of oomycete isolates from Chile give support for New Zealand origin for Phytophthora kernoviae and make available the first Nothophytophthora sp. genome.</title>
        <authorList>
            <person name="Studholme D.J."/>
            <person name="Sanfuentes E."/>
            <person name="Panda P."/>
            <person name="Hill R."/>
            <person name="Sambles C."/>
            <person name="Grant M."/>
            <person name="Williams N.M."/>
            <person name="Mcdougal R.L."/>
        </authorList>
    </citation>
    <scope>NUCLEOTIDE SEQUENCE [LARGE SCALE GENOMIC DNA]</scope>
    <source>
        <strain evidence="2">Chile6</strain>
        <strain evidence="3">Chile7</strain>
    </source>
</reference>
<dbReference type="InterPro" id="IPR005135">
    <property type="entry name" value="Endo/exonuclease/phosphatase"/>
</dbReference>
<dbReference type="InterPro" id="IPR050410">
    <property type="entry name" value="CCR4/nocturin_mRNA_transcr"/>
</dbReference>
<dbReference type="EMBL" id="MBDO02000230">
    <property type="protein sequence ID" value="RLN59260.1"/>
    <property type="molecule type" value="Genomic_DNA"/>
</dbReference>
<proteinExistence type="predicted"/>
<accession>A0A3F2RKL3</accession>
<dbReference type="GO" id="GO:0000175">
    <property type="term" value="F:3'-5'-RNA exonuclease activity"/>
    <property type="evidence" value="ECO:0007669"/>
    <property type="project" value="TreeGrafter"/>
</dbReference>
<dbReference type="Proteomes" id="UP000284657">
    <property type="component" value="Unassembled WGS sequence"/>
</dbReference>
<dbReference type="EMBL" id="MBAD02000448">
    <property type="protein sequence ID" value="RLN67559.1"/>
    <property type="molecule type" value="Genomic_DNA"/>
</dbReference>
<evidence type="ECO:0000313" key="5">
    <source>
        <dbReference type="Proteomes" id="UP000284657"/>
    </source>
</evidence>
<dbReference type="Proteomes" id="UP000277300">
    <property type="component" value="Unassembled WGS sequence"/>
</dbReference>
<comment type="caution">
    <text evidence="2">The sequence shown here is derived from an EMBL/GenBank/DDBJ whole genome shotgun (WGS) entry which is preliminary data.</text>
</comment>
<sequence length="302" mass="34567">MKTQLMRLLPSDGVAATEAEKLTVMTYNALAQCYVSSKFFPYCKSRELQWRNRSKNLECDQYDEFWAGKMTNLGYKGIFVKKTGTQKDGVAVFWKVGKLQVKEHKQIELNLPNGDESDYDHELLSRSKRGTVGIVVHFENLETHLEFVIATTHLFWDPMQEDVKMLQTRRMLRAMESFTRALDASIPTIFAGDFNSLPDSKVFNFVTNDNHFSSAYSQYNPEGEGEPKFTNVNGVARTDDNKQVPRFVGTLDYIFYRSPRLRPAALMEIMSFEDASKEVALPSTISPSDHLPLLCEFHIQAM</sequence>
<dbReference type="InterPro" id="IPR036691">
    <property type="entry name" value="Endo/exonu/phosph_ase_sf"/>
</dbReference>